<keyword evidence="3" id="KW-1185">Reference proteome</keyword>
<sequence>METSSPIPPPPASVQSNRTLGSISEDLSTIAPLDPDVVKAYDEWSVPTSLNLSLKQKVKRLVDQGPLRPADVVDFGPIPPEGRKRYRLKHTYRSQVTVTLQALQRIINVLAAKVPHSSEESPGYEVVPSHDLMLVLDDAHSLAQLSGDWEILQERMERGARFVEKYYRAHKGERIGSPVTTDPRIYETMAVGDIDTLYKQYRTQVPSMWKGAPWSSPDRKAFLESDLEELIVVDRKLKDAFPPQAESNAKYPYSYSETTNERKDMSYLLRSSIGNPNLRLPSIPKKEPKGKERERTAESARRRDSRSTEEEEEVRNSVLTSPKDAADISVSTAIPGAFPAPMDFMKGAPVASAVTTTAGRTLGRDEENIVFGMGKETRGLFSRRASVGESISTVQAPTRIPHFQTSQHAGHTIRDASFETSMSRDPTVSASRTITGQPMAKETPMRSFFSSRYVDYRSTPKYGERQP</sequence>
<evidence type="ECO:0000313" key="2">
    <source>
        <dbReference type="EMBL" id="KAJ3472881.1"/>
    </source>
</evidence>
<dbReference type="AlphaFoldDB" id="A0AAD5UNH7"/>
<feature type="compositionally biased region" description="Pro residues" evidence="1">
    <location>
        <begin position="1"/>
        <end position="12"/>
    </location>
</feature>
<feature type="region of interest" description="Disordered" evidence="1">
    <location>
        <begin position="1"/>
        <end position="21"/>
    </location>
</feature>
<dbReference type="Proteomes" id="UP001212997">
    <property type="component" value="Unassembled WGS sequence"/>
</dbReference>
<evidence type="ECO:0000313" key="3">
    <source>
        <dbReference type="Proteomes" id="UP001212997"/>
    </source>
</evidence>
<protein>
    <submittedName>
        <fullName evidence="2">Uncharacterized protein</fullName>
    </submittedName>
</protein>
<feature type="compositionally biased region" description="Polar residues" evidence="1">
    <location>
        <begin position="418"/>
        <end position="436"/>
    </location>
</feature>
<organism evidence="2 3">
    <name type="scientific">Meripilus lineatus</name>
    <dbReference type="NCBI Taxonomy" id="2056292"/>
    <lineage>
        <taxon>Eukaryota</taxon>
        <taxon>Fungi</taxon>
        <taxon>Dikarya</taxon>
        <taxon>Basidiomycota</taxon>
        <taxon>Agaricomycotina</taxon>
        <taxon>Agaricomycetes</taxon>
        <taxon>Polyporales</taxon>
        <taxon>Meripilaceae</taxon>
        <taxon>Meripilus</taxon>
    </lineage>
</organism>
<feature type="compositionally biased region" description="Basic and acidic residues" evidence="1">
    <location>
        <begin position="284"/>
        <end position="308"/>
    </location>
</feature>
<comment type="caution">
    <text evidence="2">The sequence shown here is derived from an EMBL/GenBank/DDBJ whole genome shotgun (WGS) entry which is preliminary data.</text>
</comment>
<reference evidence="2" key="1">
    <citation type="submission" date="2022-07" db="EMBL/GenBank/DDBJ databases">
        <title>Genome Sequence of Physisporinus lineatus.</title>
        <authorList>
            <person name="Buettner E."/>
        </authorList>
    </citation>
    <scope>NUCLEOTIDE SEQUENCE</scope>
    <source>
        <strain evidence="2">VT162</strain>
    </source>
</reference>
<evidence type="ECO:0000256" key="1">
    <source>
        <dbReference type="SAM" id="MobiDB-lite"/>
    </source>
</evidence>
<gene>
    <name evidence="2" type="ORF">NLI96_g13214</name>
</gene>
<accession>A0AAD5UNH7</accession>
<feature type="region of interest" description="Disordered" evidence="1">
    <location>
        <begin position="271"/>
        <end position="320"/>
    </location>
</feature>
<proteinExistence type="predicted"/>
<dbReference type="EMBL" id="JANAWD010001692">
    <property type="protein sequence ID" value="KAJ3472881.1"/>
    <property type="molecule type" value="Genomic_DNA"/>
</dbReference>
<feature type="region of interest" description="Disordered" evidence="1">
    <location>
        <begin position="417"/>
        <end position="446"/>
    </location>
</feature>
<name>A0AAD5UNH7_9APHY</name>